<dbReference type="KEGG" id="hna:Hneap_1549"/>
<dbReference type="Pfam" id="PF00106">
    <property type="entry name" value="adh_short"/>
    <property type="match status" value="1"/>
</dbReference>
<dbReference type="eggNOG" id="COG0300">
    <property type="taxonomic scope" value="Bacteria"/>
</dbReference>
<dbReference type="HOGENOM" id="CLU_010194_2_10_6"/>
<dbReference type="SUPFAM" id="SSF51735">
    <property type="entry name" value="NAD(P)-binding Rossmann-fold domains"/>
    <property type="match status" value="1"/>
</dbReference>
<evidence type="ECO:0000313" key="3">
    <source>
        <dbReference type="EMBL" id="ACX96379.1"/>
    </source>
</evidence>
<dbReference type="Gene3D" id="3.40.50.720">
    <property type="entry name" value="NAD(P)-binding Rossmann-like Domain"/>
    <property type="match status" value="1"/>
</dbReference>
<dbReference type="RefSeq" id="WP_012824413.1">
    <property type="nucleotide sequence ID" value="NC_013422.1"/>
</dbReference>
<dbReference type="OrthoDB" id="9790785at2"/>
<evidence type="ECO:0000256" key="1">
    <source>
        <dbReference type="ARBA" id="ARBA00006484"/>
    </source>
</evidence>
<dbReference type="PRINTS" id="PR00081">
    <property type="entry name" value="GDHRDH"/>
</dbReference>
<name>D0L106_HALNC</name>
<dbReference type="Proteomes" id="UP000009102">
    <property type="component" value="Chromosome"/>
</dbReference>
<evidence type="ECO:0000256" key="2">
    <source>
        <dbReference type="ARBA" id="ARBA00023002"/>
    </source>
</evidence>
<dbReference type="PANTHER" id="PTHR42901">
    <property type="entry name" value="ALCOHOL DEHYDROGENASE"/>
    <property type="match status" value="1"/>
</dbReference>
<dbReference type="InterPro" id="IPR036291">
    <property type="entry name" value="NAD(P)-bd_dom_sf"/>
</dbReference>
<organism evidence="3 4">
    <name type="scientific">Halothiobacillus neapolitanus (strain ATCC 23641 / DSM 15147 / CIP 104769 / NCIMB 8539 / c2)</name>
    <name type="common">Thiobacillus neapolitanus</name>
    <dbReference type="NCBI Taxonomy" id="555778"/>
    <lineage>
        <taxon>Bacteria</taxon>
        <taxon>Pseudomonadati</taxon>
        <taxon>Pseudomonadota</taxon>
        <taxon>Gammaproteobacteria</taxon>
        <taxon>Chromatiales</taxon>
        <taxon>Halothiobacillaceae</taxon>
        <taxon>Halothiobacillus</taxon>
    </lineage>
</organism>
<sequence length="251" mass="27495">MNSEKNDAFAGRIVVINGATGTIGEAMAFALQRQGAQLILFGRKSDRLNHLADELTAELGAEAEHRAPVIQTVDFSGAAIEDYQTLTDAIENNFGRIDILIHAMGQGGQLSPLAHSDLMKFQESLHLNLIAPFALTRSLWHLLERPGKQVEANRAQVLFFTDRGTPAFGNAYTLAHAAIERMIDQWANETTSVRINGLDPGPTHSGLRQYRFPGEARSERADVSVLLPTALALLANEQAHGQLIRLQPDRI</sequence>
<dbReference type="InterPro" id="IPR002347">
    <property type="entry name" value="SDR_fam"/>
</dbReference>
<comment type="similarity">
    <text evidence="1">Belongs to the short-chain dehydrogenases/reductases (SDR) family.</text>
</comment>
<dbReference type="GO" id="GO:0016491">
    <property type="term" value="F:oxidoreductase activity"/>
    <property type="evidence" value="ECO:0007669"/>
    <property type="project" value="UniProtKB-KW"/>
</dbReference>
<dbReference type="STRING" id="555778.Hneap_1549"/>
<keyword evidence="4" id="KW-1185">Reference proteome</keyword>
<keyword evidence="2" id="KW-0560">Oxidoreductase</keyword>
<gene>
    <name evidence="3" type="ordered locus">Hneap_1549</name>
</gene>
<reference evidence="3 4" key="1">
    <citation type="submission" date="2009-10" db="EMBL/GenBank/DDBJ databases">
        <title>Complete sequence of Halothiobacillus neapolitanus c2.</title>
        <authorList>
            <consortium name="US DOE Joint Genome Institute"/>
            <person name="Lucas S."/>
            <person name="Copeland A."/>
            <person name="Lapidus A."/>
            <person name="Glavina del Rio T."/>
            <person name="Tice H."/>
            <person name="Bruce D."/>
            <person name="Goodwin L."/>
            <person name="Pitluck S."/>
            <person name="Davenport K."/>
            <person name="Brettin T."/>
            <person name="Detter J.C."/>
            <person name="Han C."/>
            <person name="Tapia R."/>
            <person name="Larimer F."/>
            <person name="Land M."/>
            <person name="Hauser L."/>
            <person name="Kyrpides N."/>
            <person name="Mikhailova N."/>
            <person name="Kerfeld C."/>
            <person name="Cannon G."/>
            <person name="Heinhort S."/>
        </authorList>
    </citation>
    <scope>NUCLEOTIDE SEQUENCE [LARGE SCALE GENOMIC DNA]</scope>
    <source>
        <strain evidence="4">ATCC 23641 / c2</strain>
    </source>
</reference>
<accession>D0L106</accession>
<dbReference type="PANTHER" id="PTHR42901:SF1">
    <property type="entry name" value="ALCOHOL DEHYDROGENASE"/>
    <property type="match status" value="1"/>
</dbReference>
<dbReference type="AlphaFoldDB" id="D0L106"/>
<proteinExistence type="inferred from homology"/>
<evidence type="ECO:0000313" key="4">
    <source>
        <dbReference type="Proteomes" id="UP000009102"/>
    </source>
</evidence>
<dbReference type="EMBL" id="CP001801">
    <property type="protein sequence ID" value="ACX96379.1"/>
    <property type="molecule type" value="Genomic_DNA"/>
</dbReference>
<protein>
    <submittedName>
        <fullName evidence="3">Short-chain dehydrogenase/reductase SDR</fullName>
    </submittedName>
</protein>